<dbReference type="InterPro" id="IPR006375">
    <property type="entry name" value="Man1P_GuaTrfase/Man6P_Isoase"/>
</dbReference>
<reference evidence="13 14" key="1">
    <citation type="submission" date="2019-02" db="EMBL/GenBank/DDBJ databases">
        <title>The draft genome of Kosakonia quasisacchari strain WCHKQ120001.</title>
        <authorList>
            <person name="Wang C."/>
            <person name="Feng Y."/>
            <person name="Zong Z."/>
        </authorList>
    </citation>
    <scope>NUCLEOTIDE SEQUENCE [LARGE SCALE GENOMIC DNA]</scope>
    <source>
        <strain evidence="13 14">WCHKQ120001</strain>
    </source>
</reference>
<proteinExistence type="inferred from homology"/>
<dbReference type="PANTHER" id="PTHR46390:SF1">
    <property type="entry name" value="MANNOSE-1-PHOSPHATE GUANYLYLTRANSFERASE"/>
    <property type="match status" value="1"/>
</dbReference>
<evidence type="ECO:0000256" key="3">
    <source>
        <dbReference type="ARBA" id="ARBA00012387"/>
    </source>
</evidence>
<dbReference type="GO" id="GO:0005525">
    <property type="term" value="F:GTP binding"/>
    <property type="evidence" value="ECO:0007669"/>
    <property type="project" value="UniProtKB-KW"/>
</dbReference>
<comment type="catalytic activity">
    <reaction evidence="8">
        <text>alpha-D-mannose 1-phosphate + GTP + H(+) = GDP-alpha-D-mannose + diphosphate</text>
        <dbReference type="Rhea" id="RHEA:15229"/>
        <dbReference type="ChEBI" id="CHEBI:15378"/>
        <dbReference type="ChEBI" id="CHEBI:33019"/>
        <dbReference type="ChEBI" id="CHEBI:37565"/>
        <dbReference type="ChEBI" id="CHEBI:57527"/>
        <dbReference type="ChEBI" id="CHEBI:58409"/>
        <dbReference type="EC" id="2.7.7.13"/>
    </reaction>
</comment>
<dbReference type="InterPro" id="IPR014710">
    <property type="entry name" value="RmlC-like_jellyroll"/>
</dbReference>
<evidence type="ECO:0000313" key="14">
    <source>
        <dbReference type="Proteomes" id="UP000291793"/>
    </source>
</evidence>
<keyword evidence="4 13" id="KW-0808">Transferase</keyword>
<sequence length="474" mass="53418">MKNIMPVIMAGGSGSRLWPLSREMHPKQFLQVGGSKTMLQQTVKRLDKLQMCPPVVICNNEHRFLVAEQMRAIDKLSDNIILEPSGRNTAPAIALAAFTLLQKKQLKADPIMLVLAADHVIQNEDAFIASVTQAVAYAERGKLVTFGIVPSHPETGYGYIRRGQAQGDDAFVVAEFVEKPSYDIACDYYSSGEYYWNSGLFMFKAESYLAELKKYRPEIYAQCERAVARTHQDLDFVRIDEQAFAQCPAESIDYAVMEHTDHAVVVPMDAGWSDVGSWSSLWDISPKDEHGNVKQGDVLEFDCHNTYVHSEDALVATLGLQNIVVVQTCDAILIADKDHVQNVKKVVEYLKSSHRTEHRDHREVYRPWGSVNTMVQGDDYRVRKVTVHPEKQLAAQIHHQRAEHWMVLCGRAKVILQDREYFVEENQSTFIPAGLVHVLANAGSTPLEIIEIQSGKNLSEDDIIRVENPVSEKK</sequence>
<dbReference type="Pfam" id="PF01050">
    <property type="entry name" value="MannoseP_isomer"/>
    <property type="match status" value="1"/>
</dbReference>
<dbReference type="InterPro" id="IPR029044">
    <property type="entry name" value="Nucleotide-diphossugar_trans"/>
</dbReference>
<evidence type="ECO:0000256" key="5">
    <source>
        <dbReference type="ARBA" id="ARBA00022695"/>
    </source>
</evidence>
<accession>A0A4R0HAJ6</accession>
<dbReference type="Gene3D" id="2.60.120.10">
    <property type="entry name" value="Jelly Rolls"/>
    <property type="match status" value="1"/>
</dbReference>
<dbReference type="AlphaFoldDB" id="A0A4R0HAJ6"/>
<dbReference type="RefSeq" id="WP_131410504.1">
    <property type="nucleotide sequence ID" value="NZ_CATKPI010000004.1"/>
</dbReference>
<dbReference type="UniPathway" id="UPA00126">
    <property type="reaction ID" value="UER00930"/>
</dbReference>
<evidence type="ECO:0000259" key="10">
    <source>
        <dbReference type="Pfam" id="PF00483"/>
    </source>
</evidence>
<evidence type="ECO:0000256" key="2">
    <source>
        <dbReference type="ARBA" id="ARBA00006115"/>
    </source>
</evidence>
<dbReference type="InterPro" id="IPR049577">
    <property type="entry name" value="GMPP_N"/>
</dbReference>
<organism evidence="13 14">
    <name type="scientific">Kosakonia quasisacchari</name>
    <dbReference type="NCBI Taxonomy" id="2529380"/>
    <lineage>
        <taxon>Bacteria</taxon>
        <taxon>Pseudomonadati</taxon>
        <taxon>Pseudomonadota</taxon>
        <taxon>Gammaproteobacteria</taxon>
        <taxon>Enterobacterales</taxon>
        <taxon>Enterobacteriaceae</taxon>
        <taxon>Kosakonia</taxon>
    </lineage>
</organism>
<dbReference type="Pfam" id="PF22640">
    <property type="entry name" value="ManC_GMP_beta-helix"/>
    <property type="match status" value="1"/>
</dbReference>
<dbReference type="PANTHER" id="PTHR46390">
    <property type="entry name" value="MANNOSE-1-PHOSPHATE GUANYLYLTRANSFERASE"/>
    <property type="match status" value="1"/>
</dbReference>
<dbReference type="SUPFAM" id="SSF53448">
    <property type="entry name" value="Nucleotide-diphospho-sugar transferases"/>
    <property type="match status" value="1"/>
</dbReference>
<evidence type="ECO:0000256" key="8">
    <source>
        <dbReference type="ARBA" id="ARBA00047343"/>
    </source>
</evidence>
<evidence type="ECO:0000256" key="4">
    <source>
        <dbReference type="ARBA" id="ARBA00022679"/>
    </source>
</evidence>
<evidence type="ECO:0000256" key="6">
    <source>
        <dbReference type="ARBA" id="ARBA00022741"/>
    </source>
</evidence>
<evidence type="ECO:0000256" key="7">
    <source>
        <dbReference type="ARBA" id="ARBA00023134"/>
    </source>
</evidence>
<name>A0A4R0HAJ6_9ENTR</name>
<keyword evidence="13" id="KW-0413">Isomerase</keyword>
<dbReference type="NCBIfam" id="TIGR01479">
    <property type="entry name" value="GMP_PMI"/>
    <property type="match status" value="1"/>
</dbReference>
<dbReference type="GO" id="GO:0000271">
    <property type="term" value="P:polysaccharide biosynthetic process"/>
    <property type="evidence" value="ECO:0007669"/>
    <property type="project" value="InterPro"/>
</dbReference>
<gene>
    <name evidence="13" type="ORF">E0L21_14060</name>
</gene>
<keyword evidence="5 13" id="KW-0548">Nucleotidyltransferase</keyword>
<evidence type="ECO:0000256" key="1">
    <source>
        <dbReference type="ARBA" id="ARBA00004823"/>
    </source>
</evidence>
<dbReference type="GO" id="GO:0016853">
    <property type="term" value="F:isomerase activity"/>
    <property type="evidence" value="ECO:0007669"/>
    <property type="project" value="UniProtKB-KW"/>
</dbReference>
<dbReference type="InterPro" id="IPR001538">
    <property type="entry name" value="Man6P_isomerase-2_C"/>
</dbReference>
<dbReference type="OrthoDB" id="9806359at2"/>
<dbReference type="CDD" id="cd02509">
    <property type="entry name" value="GDP-M1P_Guanylyltransferase"/>
    <property type="match status" value="1"/>
</dbReference>
<evidence type="ECO:0000259" key="11">
    <source>
        <dbReference type="Pfam" id="PF01050"/>
    </source>
</evidence>
<comment type="similarity">
    <text evidence="2 9">Belongs to the mannose-6-phosphate isomerase type 2 family.</text>
</comment>
<keyword evidence="14" id="KW-1185">Reference proteome</keyword>
<evidence type="ECO:0000313" key="13">
    <source>
        <dbReference type="EMBL" id="TCC04749.1"/>
    </source>
</evidence>
<dbReference type="Pfam" id="PF00483">
    <property type="entry name" value="NTP_transferase"/>
    <property type="match status" value="1"/>
</dbReference>
<dbReference type="FunFam" id="3.90.550.10:FF:000046">
    <property type="entry name" value="Mannose-1-phosphate guanylyltransferase (GDP)"/>
    <property type="match status" value="1"/>
</dbReference>
<evidence type="ECO:0000256" key="9">
    <source>
        <dbReference type="RuleBase" id="RU004190"/>
    </source>
</evidence>
<dbReference type="InterPro" id="IPR005835">
    <property type="entry name" value="NTP_transferase_dom"/>
</dbReference>
<dbReference type="InterPro" id="IPR051161">
    <property type="entry name" value="Mannose-6P_isomerase_type2"/>
</dbReference>
<dbReference type="InterPro" id="IPR011051">
    <property type="entry name" value="RmlC_Cupin_sf"/>
</dbReference>
<dbReference type="FunFam" id="2.60.120.10:FF:000032">
    <property type="entry name" value="Mannose-1-phosphate guanylyltransferase/mannose-6-phosphate isomerase"/>
    <property type="match status" value="1"/>
</dbReference>
<evidence type="ECO:0000259" key="12">
    <source>
        <dbReference type="Pfam" id="PF22640"/>
    </source>
</evidence>
<dbReference type="EC" id="2.7.7.13" evidence="3"/>
<feature type="domain" description="MannoseP isomerase/GMP-like beta-helix" evidence="12">
    <location>
        <begin position="297"/>
        <end position="350"/>
    </location>
</feature>
<dbReference type="GO" id="GO:0009298">
    <property type="term" value="P:GDP-mannose biosynthetic process"/>
    <property type="evidence" value="ECO:0007669"/>
    <property type="project" value="UniProtKB-UniPathway"/>
</dbReference>
<comment type="caution">
    <text evidence="13">The sequence shown here is derived from an EMBL/GenBank/DDBJ whole genome shotgun (WGS) entry which is preliminary data.</text>
</comment>
<keyword evidence="7" id="KW-0342">GTP-binding</keyword>
<dbReference type="Proteomes" id="UP000291793">
    <property type="component" value="Unassembled WGS sequence"/>
</dbReference>
<dbReference type="SUPFAM" id="SSF51182">
    <property type="entry name" value="RmlC-like cupins"/>
    <property type="match status" value="1"/>
</dbReference>
<dbReference type="Gene3D" id="3.90.550.10">
    <property type="entry name" value="Spore Coat Polysaccharide Biosynthesis Protein SpsA, Chain A"/>
    <property type="match status" value="1"/>
</dbReference>
<dbReference type="CDD" id="cd02213">
    <property type="entry name" value="cupin_PMI_typeII_C"/>
    <property type="match status" value="1"/>
</dbReference>
<comment type="pathway">
    <text evidence="1">Nucleotide-sugar biosynthesis; GDP-alpha-D-mannose biosynthesis; GDP-alpha-D-mannose from alpha-D-mannose 1-phosphate (GTP route): step 1/1.</text>
</comment>
<keyword evidence="6" id="KW-0547">Nucleotide-binding</keyword>
<feature type="domain" description="Nucleotidyl transferase" evidence="10">
    <location>
        <begin position="6"/>
        <end position="289"/>
    </location>
</feature>
<feature type="domain" description="Mannose-6-phosphate isomerase type II C-terminal" evidence="11">
    <location>
        <begin position="355"/>
        <end position="468"/>
    </location>
</feature>
<dbReference type="GO" id="GO:0004475">
    <property type="term" value="F:mannose-1-phosphate guanylyltransferase (GTP) activity"/>
    <property type="evidence" value="ECO:0007669"/>
    <property type="project" value="UniProtKB-EC"/>
</dbReference>
<protein>
    <recommendedName>
        <fullName evidence="3">mannose-1-phosphate guanylyltransferase</fullName>
        <ecNumber evidence="3">2.7.7.13</ecNumber>
    </recommendedName>
</protein>
<dbReference type="EMBL" id="SJOP01000012">
    <property type="protein sequence ID" value="TCC04749.1"/>
    <property type="molecule type" value="Genomic_DNA"/>
</dbReference>
<dbReference type="InterPro" id="IPR054566">
    <property type="entry name" value="ManC/GMP-like_b-helix"/>
</dbReference>